<name>A0A8K0Y210_9RHOB</name>
<accession>A0A8K0Y210</accession>
<protein>
    <submittedName>
        <fullName evidence="1">DUF2332 family protein</fullName>
    </submittedName>
</protein>
<dbReference type="Proteomes" id="UP000648908">
    <property type="component" value="Unassembled WGS sequence"/>
</dbReference>
<dbReference type="AlphaFoldDB" id="A0A8K0Y210"/>
<gene>
    <name evidence="1" type="ORF">JL811_16440</name>
</gene>
<reference evidence="1" key="1">
    <citation type="submission" date="2021-01" db="EMBL/GenBank/DDBJ databases">
        <title>Tabrizicola alba sp. nov. a motile alkaliphilic bacterium isolated from a soda lake.</title>
        <authorList>
            <person name="Szuroczki S."/>
            <person name="Abbaszade G."/>
            <person name="Schumann P."/>
            <person name="Toth E."/>
        </authorList>
    </citation>
    <scope>NUCLEOTIDE SEQUENCE</scope>
    <source>
        <strain evidence="1">DMG-N-6</strain>
    </source>
</reference>
<sequence>MLSDSPAQAAIRESFRHQAGICAAMEAPLTAQVLRLVADLLDASTPLGRAVLDWPGDPGPGADVLALRLAGGLHALCLSGADPALAAAYADGGDERLRAALSHSLLTRQADLLPWLDSPPQTNELRRSAALIPAAHWLSLRFGLPLVLSELGSSAGLNLIWDRYALAAGGRTLGPDDAVINLTPDWRGRPPETDAPVIAARAGVDRSPIDPERDRLRLLAYLWAGQDARIARTGIAAAEASRLGHRVTKGDAGDWLETRLADRHPGHLHLIYHSVTWQYFPAPLQARCDALLAAAGAQATPKAPLAHLSFEGDGTEPGAALRLRLWSGAGMECINLGRADFHGRWIDWQAPPACKAGAG</sequence>
<evidence type="ECO:0000313" key="1">
    <source>
        <dbReference type="EMBL" id="MBL4918813.1"/>
    </source>
</evidence>
<comment type="caution">
    <text evidence="1">The sequence shown here is derived from an EMBL/GenBank/DDBJ whole genome shotgun (WGS) entry which is preliminary data.</text>
</comment>
<keyword evidence="2" id="KW-1185">Reference proteome</keyword>
<evidence type="ECO:0000313" key="2">
    <source>
        <dbReference type="Proteomes" id="UP000648908"/>
    </source>
</evidence>
<dbReference type="RefSeq" id="WP_202689793.1">
    <property type="nucleotide sequence ID" value="NZ_JAESVN010000009.1"/>
</dbReference>
<dbReference type="PIRSF" id="PIRSF012608">
    <property type="entry name" value="UCP012608"/>
    <property type="match status" value="1"/>
</dbReference>
<dbReference type="Pfam" id="PF10094">
    <property type="entry name" value="DUF2332"/>
    <property type="match status" value="1"/>
</dbReference>
<proteinExistence type="predicted"/>
<dbReference type="EMBL" id="JAESVN010000009">
    <property type="protein sequence ID" value="MBL4918813.1"/>
    <property type="molecule type" value="Genomic_DNA"/>
</dbReference>
<dbReference type="InterPro" id="IPR011200">
    <property type="entry name" value="UCP012608"/>
</dbReference>
<organism evidence="1 2">
    <name type="scientific">Szabonella alba</name>
    <dbReference type="NCBI Taxonomy" id="2804194"/>
    <lineage>
        <taxon>Bacteria</taxon>
        <taxon>Pseudomonadati</taxon>
        <taxon>Pseudomonadota</taxon>
        <taxon>Alphaproteobacteria</taxon>
        <taxon>Rhodobacterales</taxon>
        <taxon>Paracoccaceae</taxon>
        <taxon>Szabonella</taxon>
    </lineage>
</organism>